<dbReference type="SMR" id="A0A1L9T6V0"/>
<feature type="domain" description="Tyrosinase copper-binding" evidence="4">
    <location>
        <begin position="290"/>
        <end position="301"/>
    </location>
</feature>
<dbReference type="GO" id="GO:0016491">
    <property type="term" value="F:oxidoreductase activity"/>
    <property type="evidence" value="ECO:0007669"/>
    <property type="project" value="InterPro"/>
</dbReference>
<evidence type="ECO:0000259" key="4">
    <source>
        <dbReference type="PROSITE" id="PS00498"/>
    </source>
</evidence>
<evidence type="ECO:0000313" key="5">
    <source>
        <dbReference type="EMBL" id="OJJ55174.1"/>
    </source>
</evidence>
<dbReference type="PROSITE" id="PS00498">
    <property type="entry name" value="TYROSINASE_2"/>
    <property type="match status" value="1"/>
</dbReference>
<dbReference type="OrthoDB" id="6132182at2759"/>
<sequence length="371" mass="42040">MLLTRKASSKYSLLPDSDSPAQTTEKPLRSRLLRSSYALTGFLLISSILVLVVLLTPKPRSTCTQPRLRQEWRTLSHDERQSYLAAARCLTRVPSSSLPNATIHDEFSLIHSRVGNYSHDAAPFLPWHRFFIHAYEAALQKHCQYDGITPYWDWSLDYQNLLKSPIWSADEGFGPDGDKGTSSNMNPNPSPNPNPSTSVNGHCVVDGPFAGLTPVYYDGEYQPHCLSRGFLDEETVKRVGNLTMRPSVLQELVRNESSYFDFLLRVETMSHLTIPYVVQGDFRTVTAPNDPVFYLHHGQVDRLWWSWQQMSSERKIEYNGPARNDEPVDADVNDELDFGGLFPSLARVTVGDVMDTESGVLCYQYDRSILE</sequence>
<dbReference type="InterPro" id="IPR002227">
    <property type="entry name" value="Tyrosinase_Cu-bd"/>
</dbReference>
<dbReference type="EMBL" id="KV878593">
    <property type="protein sequence ID" value="OJJ55174.1"/>
    <property type="molecule type" value="Genomic_DNA"/>
</dbReference>
<feature type="region of interest" description="Disordered" evidence="2">
    <location>
        <begin position="1"/>
        <end position="26"/>
    </location>
</feature>
<dbReference type="PRINTS" id="PR00092">
    <property type="entry name" value="TYROSINASE"/>
</dbReference>
<reference evidence="6" key="1">
    <citation type="journal article" date="2017" name="Genome Biol.">
        <title>Comparative genomics reveals high biological diversity and specific adaptations in the industrially and medically important fungal genus Aspergillus.</title>
        <authorList>
            <person name="de Vries R.P."/>
            <person name="Riley R."/>
            <person name="Wiebenga A."/>
            <person name="Aguilar-Osorio G."/>
            <person name="Amillis S."/>
            <person name="Uchima C.A."/>
            <person name="Anderluh G."/>
            <person name="Asadollahi M."/>
            <person name="Askin M."/>
            <person name="Barry K."/>
            <person name="Battaglia E."/>
            <person name="Bayram O."/>
            <person name="Benocci T."/>
            <person name="Braus-Stromeyer S.A."/>
            <person name="Caldana C."/>
            <person name="Canovas D."/>
            <person name="Cerqueira G.C."/>
            <person name="Chen F."/>
            <person name="Chen W."/>
            <person name="Choi C."/>
            <person name="Clum A."/>
            <person name="Dos Santos R.A."/>
            <person name="Damasio A.R."/>
            <person name="Diallinas G."/>
            <person name="Emri T."/>
            <person name="Fekete E."/>
            <person name="Flipphi M."/>
            <person name="Freyberg S."/>
            <person name="Gallo A."/>
            <person name="Gournas C."/>
            <person name="Habgood R."/>
            <person name="Hainaut M."/>
            <person name="Harispe M.L."/>
            <person name="Henrissat B."/>
            <person name="Hilden K.S."/>
            <person name="Hope R."/>
            <person name="Hossain A."/>
            <person name="Karabika E."/>
            <person name="Karaffa L."/>
            <person name="Karanyi Z."/>
            <person name="Krasevec N."/>
            <person name="Kuo A."/>
            <person name="Kusch H."/>
            <person name="LaButti K."/>
            <person name="Lagendijk E.L."/>
            <person name="Lapidus A."/>
            <person name="Levasseur A."/>
            <person name="Lindquist E."/>
            <person name="Lipzen A."/>
            <person name="Logrieco A.F."/>
            <person name="MacCabe A."/>
            <person name="Maekelae M.R."/>
            <person name="Malavazi I."/>
            <person name="Melin P."/>
            <person name="Meyer V."/>
            <person name="Mielnichuk N."/>
            <person name="Miskei M."/>
            <person name="Molnar A.P."/>
            <person name="Mule G."/>
            <person name="Ngan C.Y."/>
            <person name="Orejas M."/>
            <person name="Orosz E."/>
            <person name="Ouedraogo J.P."/>
            <person name="Overkamp K.M."/>
            <person name="Park H.-S."/>
            <person name="Perrone G."/>
            <person name="Piumi F."/>
            <person name="Punt P.J."/>
            <person name="Ram A.F."/>
            <person name="Ramon A."/>
            <person name="Rauscher S."/>
            <person name="Record E."/>
            <person name="Riano-Pachon D.M."/>
            <person name="Robert V."/>
            <person name="Roehrig J."/>
            <person name="Ruller R."/>
            <person name="Salamov A."/>
            <person name="Salih N.S."/>
            <person name="Samson R.A."/>
            <person name="Sandor E."/>
            <person name="Sanguinetti M."/>
            <person name="Schuetze T."/>
            <person name="Sepcic K."/>
            <person name="Shelest E."/>
            <person name="Sherlock G."/>
            <person name="Sophianopoulou V."/>
            <person name="Squina F.M."/>
            <person name="Sun H."/>
            <person name="Susca A."/>
            <person name="Todd R.B."/>
            <person name="Tsang A."/>
            <person name="Unkles S.E."/>
            <person name="van de Wiele N."/>
            <person name="van Rossen-Uffink D."/>
            <person name="Oliveira J.V."/>
            <person name="Vesth T.C."/>
            <person name="Visser J."/>
            <person name="Yu J.-H."/>
            <person name="Zhou M."/>
            <person name="Andersen M.R."/>
            <person name="Archer D.B."/>
            <person name="Baker S.E."/>
            <person name="Benoit I."/>
            <person name="Brakhage A.A."/>
            <person name="Braus G.H."/>
            <person name="Fischer R."/>
            <person name="Frisvad J.C."/>
            <person name="Goldman G.H."/>
            <person name="Houbraken J."/>
            <person name="Oakley B."/>
            <person name="Pocsi I."/>
            <person name="Scazzocchio C."/>
            <person name="Seiboth B."/>
            <person name="vanKuyk P.A."/>
            <person name="Wortman J."/>
            <person name="Dyer P.S."/>
            <person name="Grigoriev I.V."/>
        </authorList>
    </citation>
    <scope>NUCLEOTIDE SEQUENCE [LARGE SCALE GENOMIC DNA]</scope>
    <source>
        <strain evidence="6">CBS 593.65</strain>
    </source>
</reference>
<dbReference type="SUPFAM" id="SSF48056">
    <property type="entry name" value="Di-copper centre-containing domain"/>
    <property type="match status" value="1"/>
</dbReference>
<name>A0A1L9T6V0_9EURO</name>
<gene>
    <name evidence="5" type="ORF">ASPSYDRAFT_158740</name>
</gene>
<dbReference type="RefSeq" id="XP_040698980.1">
    <property type="nucleotide sequence ID" value="XM_040842753.1"/>
</dbReference>
<evidence type="ECO:0000256" key="3">
    <source>
        <dbReference type="SAM" id="Phobius"/>
    </source>
</evidence>
<dbReference type="Pfam" id="PF00264">
    <property type="entry name" value="Tyrosinase"/>
    <property type="match status" value="1"/>
</dbReference>
<keyword evidence="6" id="KW-1185">Reference proteome</keyword>
<keyword evidence="1" id="KW-0479">Metal-binding</keyword>
<dbReference type="STRING" id="1036612.A0A1L9T6V0"/>
<dbReference type="Proteomes" id="UP000184356">
    <property type="component" value="Unassembled WGS sequence"/>
</dbReference>
<accession>A0A1L9T6V0</accession>
<evidence type="ECO:0000256" key="1">
    <source>
        <dbReference type="ARBA" id="ARBA00022723"/>
    </source>
</evidence>
<dbReference type="InterPro" id="IPR008922">
    <property type="entry name" value="Di-copper_centre_dom_sf"/>
</dbReference>
<proteinExistence type="predicted"/>
<dbReference type="PANTHER" id="PTHR11474">
    <property type="entry name" value="TYROSINASE FAMILY MEMBER"/>
    <property type="match status" value="1"/>
</dbReference>
<dbReference type="VEuPathDB" id="FungiDB:ASPSYDRAFT_158740"/>
<dbReference type="PANTHER" id="PTHR11474:SF127">
    <property type="entry name" value="TYROSINASE COPPER-BINDING DOMAIN-CONTAINING PROTEIN"/>
    <property type="match status" value="1"/>
</dbReference>
<evidence type="ECO:0000313" key="6">
    <source>
        <dbReference type="Proteomes" id="UP000184356"/>
    </source>
</evidence>
<keyword evidence="3" id="KW-0472">Membrane</keyword>
<dbReference type="Gene3D" id="1.10.1280.10">
    <property type="entry name" value="Di-copper center containing domain from catechol oxidase"/>
    <property type="match status" value="1"/>
</dbReference>
<evidence type="ECO:0000256" key="2">
    <source>
        <dbReference type="SAM" id="MobiDB-lite"/>
    </source>
</evidence>
<dbReference type="GeneID" id="63758826"/>
<dbReference type="InterPro" id="IPR050316">
    <property type="entry name" value="Tyrosinase/Hemocyanin"/>
</dbReference>
<protein>
    <recommendedName>
        <fullName evidence="4">Tyrosinase copper-binding domain-containing protein</fullName>
    </recommendedName>
</protein>
<organism evidence="5 6">
    <name type="scientific">Aspergillus sydowii CBS 593.65</name>
    <dbReference type="NCBI Taxonomy" id="1036612"/>
    <lineage>
        <taxon>Eukaryota</taxon>
        <taxon>Fungi</taxon>
        <taxon>Dikarya</taxon>
        <taxon>Ascomycota</taxon>
        <taxon>Pezizomycotina</taxon>
        <taxon>Eurotiomycetes</taxon>
        <taxon>Eurotiomycetidae</taxon>
        <taxon>Eurotiales</taxon>
        <taxon>Aspergillaceae</taxon>
        <taxon>Aspergillus</taxon>
        <taxon>Aspergillus subgen. Nidulantes</taxon>
    </lineage>
</organism>
<feature type="region of interest" description="Disordered" evidence="2">
    <location>
        <begin position="173"/>
        <end position="198"/>
    </location>
</feature>
<dbReference type="GO" id="GO:0046872">
    <property type="term" value="F:metal ion binding"/>
    <property type="evidence" value="ECO:0007669"/>
    <property type="project" value="UniProtKB-KW"/>
</dbReference>
<keyword evidence="3" id="KW-0812">Transmembrane</keyword>
<feature type="transmembrane region" description="Helical" evidence="3">
    <location>
        <begin position="36"/>
        <end position="55"/>
    </location>
</feature>
<keyword evidence="3" id="KW-1133">Transmembrane helix</keyword>
<dbReference type="AlphaFoldDB" id="A0A1L9T6V0"/>